<comment type="cofactor">
    <cofactor evidence="1">
        <name>[4Fe-4S] cluster</name>
        <dbReference type="ChEBI" id="CHEBI:49883"/>
    </cofactor>
</comment>
<dbReference type="InterPro" id="IPR040072">
    <property type="entry name" value="Methyltransferase_A"/>
</dbReference>
<dbReference type="GO" id="GO:0008173">
    <property type="term" value="F:RNA methyltransferase activity"/>
    <property type="evidence" value="ECO:0007669"/>
    <property type="project" value="InterPro"/>
</dbReference>
<dbReference type="SUPFAM" id="SSF102114">
    <property type="entry name" value="Radical SAM enzymes"/>
    <property type="match status" value="1"/>
</dbReference>
<comment type="subcellular location">
    <subcellularLocation>
        <location evidence="2">Cytoplasm</location>
    </subcellularLocation>
</comment>
<feature type="domain" description="Radical SAM core" evidence="11">
    <location>
        <begin position="107"/>
        <end position="332"/>
    </location>
</feature>
<evidence type="ECO:0000313" key="13">
    <source>
        <dbReference type="Proteomes" id="UP001178507"/>
    </source>
</evidence>
<dbReference type="InterPro" id="IPR013785">
    <property type="entry name" value="Aldolase_TIM"/>
</dbReference>
<evidence type="ECO:0000256" key="9">
    <source>
        <dbReference type="ARBA" id="ARBA00023004"/>
    </source>
</evidence>
<keyword evidence="6" id="KW-0808">Transferase</keyword>
<dbReference type="InterPro" id="IPR004383">
    <property type="entry name" value="rRNA_lsu_MTrfase_RlmN/Cfr"/>
</dbReference>
<evidence type="ECO:0000256" key="6">
    <source>
        <dbReference type="ARBA" id="ARBA00022679"/>
    </source>
</evidence>
<protein>
    <recommendedName>
        <fullName evidence="11">Radical SAM core domain-containing protein</fullName>
    </recommendedName>
</protein>
<keyword evidence="10" id="KW-0411">Iron-sulfur</keyword>
<reference evidence="12" key="1">
    <citation type="submission" date="2023-08" db="EMBL/GenBank/DDBJ databases">
        <authorList>
            <person name="Chen Y."/>
            <person name="Shah S."/>
            <person name="Dougan E. K."/>
            <person name="Thang M."/>
            <person name="Chan C."/>
        </authorList>
    </citation>
    <scope>NUCLEOTIDE SEQUENCE</scope>
</reference>
<dbReference type="Proteomes" id="UP001178507">
    <property type="component" value="Unassembled WGS sequence"/>
</dbReference>
<evidence type="ECO:0000256" key="5">
    <source>
        <dbReference type="ARBA" id="ARBA00022603"/>
    </source>
</evidence>
<evidence type="ECO:0000256" key="7">
    <source>
        <dbReference type="ARBA" id="ARBA00022691"/>
    </source>
</evidence>
<evidence type="ECO:0000256" key="1">
    <source>
        <dbReference type="ARBA" id="ARBA00001966"/>
    </source>
</evidence>
<dbReference type="InterPro" id="IPR007197">
    <property type="entry name" value="rSAM"/>
</dbReference>
<keyword evidence="8" id="KW-0479">Metal-binding</keyword>
<dbReference type="PANTHER" id="PTHR30544">
    <property type="entry name" value="23S RRNA METHYLTRANSFERASE"/>
    <property type="match status" value="1"/>
</dbReference>
<evidence type="ECO:0000256" key="4">
    <source>
        <dbReference type="ARBA" id="ARBA00022490"/>
    </source>
</evidence>
<keyword evidence="4" id="KW-0963">Cytoplasm</keyword>
<dbReference type="GO" id="GO:0005737">
    <property type="term" value="C:cytoplasm"/>
    <property type="evidence" value="ECO:0007669"/>
    <property type="project" value="UniProtKB-SubCell"/>
</dbReference>
<dbReference type="GO" id="GO:0046872">
    <property type="term" value="F:metal ion binding"/>
    <property type="evidence" value="ECO:0007669"/>
    <property type="project" value="UniProtKB-KW"/>
</dbReference>
<dbReference type="EMBL" id="CAUJNA010000597">
    <property type="protein sequence ID" value="CAJ1379083.1"/>
    <property type="molecule type" value="Genomic_DNA"/>
</dbReference>
<keyword evidence="3" id="KW-0004">4Fe-4S</keyword>
<dbReference type="PROSITE" id="PS51918">
    <property type="entry name" value="RADICAL_SAM"/>
    <property type="match status" value="1"/>
</dbReference>
<keyword evidence="9" id="KW-0408">Iron</keyword>
<gene>
    <name evidence="12" type="ORF">EVOR1521_LOCUS7434</name>
</gene>
<keyword evidence="13" id="KW-1185">Reference proteome</keyword>
<dbReference type="SFLD" id="SFLDS00029">
    <property type="entry name" value="Radical_SAM"/>
    <property type="match status" value="1"/>
</dbReference>
<dbReference type="GO" id="GO:0030488">
    <property type="term" value="P:tRNA methylation"/>
    <property type="evidence" value="ECO:0007669"/>
    <property type="project" value="TreeGrafter"/>
</dbReference>
<dbReference type="PANTHER" id="PTHR30544:SF5">
    <property type="entry name" value="RADICAL SAM CORE DOMAIN-CONTAINING PROTEIN"/>
    <property type="match status" value="1"/>
</dbReference>
<dbReference type="GO" id="GO:0070475">
    <property type="term" value="P:rRNA base methylation"/>
    <property type="evidence" value="ECO:0007669"/>
    <property type="project" value="TreeGrafter"/>
</dbReference>
<evidence type="ECO:0000256" key="3">
    <source>
        <dbReference type="ARBA" id="ARBA00022485"/>
    </source>
</evidence>
<evidence type="ECO:0000256" key="8">
    <source>
        <dbReference type="ARBA" id="ARBA00022723"/>
    </source>
</evidence>
<organism evidence="12 13">
    <name type="scientific">Effrenium voratum</name>
    <dbReference type="NCBI Taxonomy" id="2562239"/>
    <lineage>
        <taxon>Eukaryota</taxon>
        <taxon>Sar</taxon>
        <taxon>Alveolata</taxon>
        <taxon>Dinophyceae</taxon>
        <taxon>Suessiales</taxon>
        <taxon>Symbiodiniaceae</taxon>
        <taxon>Effrenium</taxon>
    </lineage>
</organism>
<dbReference type="GO" id="GO:0051539">
    <property type="term" value="F:4 iron, 4 sulfur cluster binding"/>
    <property type="evidence" value="ECO:0007669"/>
    <property type="project" value="UniProtKB-KW"/>
</dbReference>
<keyword evidence="5" id="KW-0489">Methyltransferase</keyword>
<dbReference type="AlphaFoldDB" id="A0AA36I3L9"/>
<dbReference type="Gene3D" id="3.20.20.70">
    <property type="entry name" value="Aldolase class I"/>
    <property type="match status" value="1"/>
</dbReference>
<comment type="caution">
    <text evidence="12">The sequence shown here is derived from an EMBL/GenBank/DDBJ whole genome shotgun (WGS) entry which is preliminary data.</text>
</comment>
<dbReference type="Pfam" id="PF04055">
    <property type="entry name" value="Radical_SAM"/>
    <property type="match status" value="1"/>
</dbReference>
<dbReference type="SFLD" id="SFLDG01062">
    <property type="entry name" value="methyltransferase_(Class_A)"/>
    <property type="match status" value="1"/>
</dbReference>
<name>A0AA36I3L9_9DINO</name>
<dbReference type="SMART" id="SM00729">
    <property type="entry name" value="Elp3"/>
    <property type="match status" value="1"/>
</dbReference>
<evidence type="ECO:0000313" key="12">
    <source>
        <dbReference type="EMBL" id="CAJ1379083.1"/>
    </source>
</evidence>
<dbReference type="InterPro" id="IPR058240">
    <property type="entry name" value="rSAM_sf"/>
</dbReference>
<keyword evidence="7" id="KW-0949">S-adenosyl-L-methionine</keyword>
<dbReference type="SFLD" id="SFLDF00275">
    <property type="entry name" value="adenosine_C2_methyltransferase"/>
    <property type="match status" value="1"/>
</dbReference>
<proteinExistence type="predicted"/>
<dbReference type="CDD" id="cd01335">
    <property type="entry name" value="Radical_SAM"/>
    <property type="match status" value="1"/>
</dbReference>
<evidence type="ECO:0000256" key="10">
    <source>
        <dbReference type="ARBA" id="ARBA00023014"/>
    </source>
</evidence>
<dbReference type="InterPro" id="IPR006638">
    <property type="entry name" value="Elp3/MiaA/NifB-like_rSAM"/>
</dbReference>
<evidence type="ECO:0000259" key="11">
    <source>
        <dbReference type="PROSITE" id="PS51918"/>
    </source>
</evidence>
<accession>A0AA36I3L9</accession>
<evidence type="ECO:0000256" key="2">
    <source>
        <dbReference type="ARBA" id="ARBA00004496"/>
    </source>
</evidence>
<sequence>MALKPWSFGPQARRFLATSVLDGHQVGFDLWRHLAKHAEFYCRNQDTWNLALDLGPPCDALTPMRERSILSRVVRSEGDAASGGKLVIALPGNKQIETAIVVSRKRSATQPTICVSSQAGCAMACRFCDTGLRRGVDLPAWAILEQVLHAEAWLQRANLTASNVVFMGMGEPLLNYSNTLEALNLLCRSHKTTLSTVGVPPLRRLAAAAPRNLRLAVSLHAPRQELREELLPVAGRALKLEELLSIVRGFEESTGFGALIQYILIKGVNDTEEDANQLAELIAAHLRCAGINLIPYNPTQAGSSFGYQSPSDAACKRFRQVLRQRGFNATIRFSTKLGRSWSAACGQLGLEG</sequence>